<reference evidence="1" key="2">
    <citation type="submission" date="2015-06" db="UniProtKB">
        <authorList>
            <consortium name="EnsemblMetazoa"/>
        </authorList>
    </citation>
    <scope>IDENTIFICATION</scope>
</reference>
<keyword evidence="2" id="KW-1185">Reference proteome</keyword>
<accession>T1GKE4</accession>
<proteinExistence type="predicted"/>
<organism evidence="1 2">
    <name type="scientific">Megaselia scalaris</name>
    <name type="common">Humpbacked fly</name>
    <name type="synonym">Phora scalaris</name>
    <dbReference type="NCBI Taxonomy" id="36166"/>
    <lineage>
        <taxon>Eukaryota</taxon>
        <taxon>Metazoa</taxon>
        <taxon>Ecdysozoa</taxon>
        <taxon>Arthropoda</taxon>
        <taxon>Hexapoda</taxon>
        <taxon>Insecta</taxon>
        <taxon>Pterygota</taxon>
        <taxon>Neoptera</taxon>
        <taxon>Endopterygota</taxon>
        <taxon>Diptera</taxon>
        <taxon>Brachycera</taxon>
        <taxon>Muscomorpha</taxon>
        <taxon>Platypezoidea</taxon>
        <taxon>Phoridae</taxon>
        <taxon>Megaseliini</taxon>
        <taxon>Megaselia</taxon>
    </lineage>
</organism>
<protein>
    <submittedName>
        <fullName evidence="1">Uncharacterized protein</fullName>
    </submittedName>
</protein>
<dbReference type="EMBL" id="CAQQ02030227">
    <property type="status" value="NOT_ANNOTATED_CDS"/>
    <property type="molecule type" value="Genomic_DNA"/>
</dbReference>
<dbReference type="Proteomes" id="UP000015102">
    <property type="component" value="Unassembled WGS sequence"/>
</dbReference>
<dbReference type="EnsemblMetazoa" id="MESCA003967-RA">
    <property type="protein sequence ID" value="MESCA003967-PA"/>
    <property type="gene ID" value="MESCA003967"/>
</dbReference>
<evidence type="ECO:0000313" key="1">
    <source>
        <dbReference type="EnsemblMetazoa" id="MESCA003967-PA"/>
    </source>
</evidence>
<dbReference type="HOGENOM" id="CLU_2729578_0_0_1"/>
<dbReference type="EMBL" id="CAQQ02030226">
    <property type="status" value="NOT_ANNOTATED_CDS"/>
    <property type="molecule type" value="Genomic_DNA"/>
</dbReference>
<dbReference type="AlphaFoldDB" id="T1GKE4"/>
<sequence length="72" mass="8024">GKSEHLQWDLHDITNGIGLRVISFATSRNTVVKNTDGTPVELLKTAGASFNRIFHESLTKIWSIARFKNGDI</sequence>
<name>T1GKE4_MEGSC</name>
<evidence type="ECO:0000313" key="2">
    <source>
        <dbReference type="Proteomes" id="UP000015102"/>
    </source>
</evidence>
<reference evidence="2" key="1">
    <citation type="submission" date="2013-02" db="EMBL/GenBank/DDBJ databases">
        <authorList>
            <person name="Hughes D."/>
        </authorList>
    </citation>
    <scope>NUCLEOTIDE SEQUENCE</scope>
    <source>
        <strain>Durham</strain>
        <strain evidence="2">NC isolate 2 -- Noor lab</strain>
    </source>
</reference>